<feature type="domain" description="Peptidase S11 D-Ala-D-Ala carboxypeptidase A C-terminal" evidence="17">
    <location>
        <begin position="326"/>
        <end position="435"/>
    </location>
</feature>
<sequence length="465" mass="51047">MTVYFFPGTCVKISFGKKTVEVQTLKRKGWLYVSIIISFYLTLFFAVGSSASAQELELEADAAILVEAETGKVVYEEDSHTVLPIASMTKIMTEYLVHEAVNNGEISWEDEVSISDKVRQLSLDTSLSNVPLRQDESYTVEELYKAMAIYSANGATIALAEHIAGSEGAFVTMMNEKAEELGLQDYEFVNSTGLNNRSMDGQHPEGTEADAENLMSAESTALLAYHLLADYPEVLETTSISAETFEAGPEEYIEMQNWNWMLPNGPMPYNGVDGLKTGYTDLAGNAFTGTAERDGLRYISVVMRTDSRQARFEETEKLLDYGFNQFTYEEVLEKGEQVEGNQTLPVLKGKEDEVTVSAGESLSVLVQDGESESVDVNVSLDEELINEEGAIEAPVEAGETVGYVSIAESGDNSYLHDRLGESHRVPLVVDESVERAGWFSLTMSSIGGFFGSLWNSAVNAVKGLF</sequence>
<keyword evidence="16" id="KW-0472">Membrane</keyword>
<dbReference type="Proteomes" id="UP000199163">
    <property type="component" value="Unassembled WGS sequence"/>
</dbReference>
<dbReference type="GO" id="GO:0071555">
    <property type="term" value="P:cell wall organization"/>
    <property type="evidence" value="ECO:0007669"/>
    <property type="project" value="UniProtKB-KW"/>
</dbReference>
<evidence type="ECO:0000256" key="1">
    <source>
        <dbReference type="ARBA" id="ARBA00003217"/>
    </source>
</evidence>
<evidence type="ECO:0000256" key="2">
    <source>
        <dbReference type="ARBA" id="ARBA00004752"/>
    </source>
</evidence>
<dbReference type="SUPFAM" id="SSF69189">
    <property type="entry name" value="Penicillin-binding protein associated domain"/>
    <property type="match status" value="1"/>
</dbReference>
<comment type="function">
    <text evidence="1">Removes C-terminal D-alanyl residues from sugar-peptide cell wall precursors.</text>
</comment>
<dbReference type="Pfam" id="PF07943">
    <property type="entry name" value="PBP5_C"/>
    <property type="match status" value="1"/>
</dbReference>
<feature type="active site" description="Proton acceptor" evidence="13">
    <location>
        <position position="90"/>
    </location>
</feature>
<dbReference type="EC" id="3.4.16.4" evidence="4"/>
<feature type="active site" evidence="13">
    <location>
        <position position="151"/>
    </location>
</feature>
<proteinExistence type="inferred from homology"/>
<evidence type="ECO:0000256" key="11">
    <source>
        <dbReference type="ARBA" id="ARBA00023316"/>
    </source>
</evidence>
<dbReference type="PRINTS" id="PR00725">
    <property type="entry name" value="DADACBPTASE1"/>
</dbReference>
<keyword evidence="6" id="KW-0645">Protease</keyword>
<evidence type="ECO:0000256" key="9">
    <source>
        <dbReference type="ARBA" id="ARBA00022960"/>
    </source>
</evidence>
<evidence type="ECO:0000256" key="12">
    <source>
        <dbReference type="ARBA" id="ARBA00034000"/>
    </source>
</evidence>
<dbReference type="UniPathway" id="UPA00219"/>
<keyword evidence="16" id="KW-1133">Transmembrane helix</keyword>
<evidence type="ECO:0000313" key="19">
    <source>
        <dbReference type="Proteomes" id="UP000199163"/>
    </source>
</evidence>
<dbReference type="InterPro" id="IPR012338">
    <property type="entry name" value="Beta-lactam/transpept-like"/>
</dbReference>
<dbReference type="OrthoDB" id="9791132at2"/>
<dbReference type="Pfam" id="PF00768">
    <property type="entry name" value="Peptidase_S11"/>
    <property type="match status" value="1"/>
</dbReference>
<protein>
    <recommendedName>
        <fullName evidence="4">serine-type D-Ala-D-Ala carboxypeptidase</fullName>
        <ecNumber evidence="4">3.4.16.4</ecNumber>
    </recommendedName>
</protein>
<organism evidence="18 19">
    <name type="scientific">Alteribacillus persepolensis</name>
    <dbReference type="NCBI Taxonomy" id="568899"/>
    <lineage>
        <taxon>Bacteria</taxon>
        <taxon>Bacillati</taxon>
        <taxon>Bacillota</taxon>
        <taxon>Bacilli</taxon>
        <taxon>Bacillales</taxon>
        <taxon>Bacillaceae</taxon>
        <taxon>Alteribacillus</taxon>
    </lineage>
</organism>
<dbReference type="PANTHER" id="PTHR21581">
    <property type="entry name" value="D-ALANYL-D-ALANINE CARBOXYPEPTIDASE"/>
    <property type="match status" value="1"/>
</dbReference>
<keyword evidence="7" id="KW-0732">Signal</keyword>
<dbReference type="Gene3D" id="3.40.710.10">
    <property type="entry name" value="DD-peptidase/beta-lactamase superfamily"/>
    <property type="match status" value="1"/>
</dbReference>
<comment type="similarity">
    <text evidence="3 15">Belongs to the peptidase S11 family.</text>
</comment>
<comment type="catalytic activity">
    <reaction evidence="12">
        <text>Preferential cleavage: (Ac)2-L-Lys-D-Ala-|-D-Ala. Also transpeptidation of peptidyl-alanyl moieties that are N-acyl substituents of D-alanine.</text>
        <dbReference type="EC" id="3.4.16.4"/>
    </reaction>
</comment>
<dbReference type="AlphaFoldDB" id="A0A1G8IY98"/>
<dbReference type="GO" id="GO:0008360">
    <property type="term" value="P:regulation of cell shape"/>
    <property type="evidence" value="ECO:0007669"/>
    <property type="project" value="UniProtKB-KW"/>
</dbReference>
<evidence type="ECO:0000256" key="6">
    <source>
        <dbReference type="ARBA" id="ARBA00022670"/>
    </source>
</evidence>
<keyword evidence="19" id="KW-1185">Reference proteome</keyword>
<dbReference type="PANTHER" id="PTHR21581:SF11">
    <property type="entry name" value="D-ALANYL-D-ALANINE CARBOXYPEPTIDASE DACA"/>
    <property type="match status" value="1"/>
</dbReference>
<evidence type="ECO:0000256" key="16">
    <source>
        <dbReference type="SAM" id="Phobius"/>
    </source>
</evidence>
<evidence type="ECO:0000256" key="8">
    <source>
        <dbReference type="ARBA" id="ARBA00022801"/>
    </source>
</evidence>
<name>A0A1G8IY98_9BACI</name>
<dbReference type="STRING" id="568899.SAMN05192534_12717"/>
<evidence type="ECO:0000256" key="14">
    <source>
        <dbReference type="PIRSR" id="PIRSR618044-2"/>
    </source>
</evidence>
<dbReference type="InterPro" id="IPR018044">
    <property type="entry name" value="Peptidase_S11"/>
</dbReference>
<evidence type="ECO:0000256" key="5">
    <source>
        <dbReference type="ARBA" id="ARBA00022645"/>
    </source>
</evidence>
<dbReference type="InterPro" id="IPR015956">
    <property type="entry name" value="Peniciliin-bd_prot_C_sf"/>
</dbReference>
<feature type="binding site" evidence="14">
    <location>
        <position position="276"/>
    </location>
    <ligand>
        <name>substrate</name>
    </ligand>
</feature>
<reference evidence="19" key="1">
    <citation type="submission" date="2016-10" db="EMBL/GenBank/DDBJ databases">
        <authorList>
            <person name="Varghese N."/>
            <person name="Submissions S."/>
        </authorList>
    </citation>
    <scope>NUCLEOTIDE SEQUENCE [LARGE SCALE GENOMIC DNA]</scope>
    <source>
        <strain evidence="19">DSM 21632</strain>
    </source>
</reference>
<evidence type="ECO:0000256" key="13">
    <source>
        <dbReference type="PIRSR" id="PIRSR618044-1"/>
    </source>
</evidence>
<evidence type="ECO:0000256" key="7">
    <source>
        <dbReference type="ARBA" id="ARBA00022729"/>
    </source>
</evidence>
<dbReference type="SUPFAM" id="SSF56601">
    <property type="entry name" value="beta-lactamase/transpeptidase-like"/>
    <property type="match status" value="1"/>
</dbReference>
<evidence type="ECO:0000256" key="15">
    <source>
        <dbReference type="RuleBase" id="RU004016"/>
    </source>
</evidence>
<gene>
    <name evidence="18" type="ORF">SAMN05192534_12717</name>
</gene>
<dbReference type="InterPro" id="IPR001967">
    <property type="entry name" value="Peptidase_S11_N"/>
</dbReference>
<dbReference type="InterPro" id="IPR037167">
    <property type="entry name" value="Peptidase_S11_C_sf"/>
</dbReference>
<keyword evidence="5 18" id="KW-0121">Carboxypeptidase</keyword>
<keyword evidence="9" id="KW-0133">Cell shape</keyword>
<dbReference type="EMBL" id="FNDK01000027">
    <property type="protein sequence ID" value="SDI23707.1"/>
    <property type="molecule type" value="Genomic_DNA"/>
</dbReference>
<keyword evidence="11" id="KW-0961">Cell wall biogenesis/degradation</keyword>
<evidence type="ECO:0000256" key="3">
    <source>
        <dbReference type="ARBA" id="ARBA00007164"/>
    </source>
</evidence>
<keyword evidence="8" id="KW-0378">Hydrolase</keyword>
<feature type="active site" description="Acyl-ester intermediate" evidence="13">
    <location>
        <position position="87"/>
    </location>
</feature>
<evidence type="ECO:0000313" key="18">
    <source>
        <dbReference type="EMBL" id="SDI23707.1"/>
    </source>
</evidence>
<dbReference type="GO" id="GO:0009002">
    <property type="term" value="F:serine-type D-Ala-D-Ala carboxypeptidase activity"/>
    <property type="evidence" value="ECO:0007669"/>
    <property type="project" value="UniProtKB-EC"/>
</dbReference>
<keyword evidence="16" id="KW-0812">Transmembrane</keyword>
<accession>A0A1G8IY98</accession>
<evidence type="ECO:0000256" key="4">
    <source>
        <dbReference type="ARBA" id="ARBA00012448"/>
    </source>
</evidence>
<dbReference type="GO" id="GO:0009252">
    <property type="term" value="P:peptidoglycan biosynthetic process"/>
    <property type="evidence" value="ECO:0007669"/>
    <property type="project" value="UniProtKB-UniPathway"/>
</dbReference>
<dbReference type="InterPro" id="IPR012907">
    <property type="entry name" value="Peptidase_S11_C"/>
</dbReference>
<dbReference type="Gene3D" id="2.60.410.10">
    <property type="entry name" value="D-Ala-D-Ala carboxypeptidase, C-terminal domain"/>
    <property type="match status" value="1"/>
</dbReference>
<dbReference type="SMART" id="SM00936">
    <property type="entry name" value="PBP5_C"/>
    <property type="match status" value="1"/>
</dbReference>
<evidence type="ECO:0000259" key="17">
    <source>
        <dbReference type="SMART" id="SM00936"/>
    </source>
</evidence>
<dbReference type="GO" id="GO:0006508">
    <property type="term" value="P:proteolysis"/>
    <property type="evidence" value="ECO:0007669"/>
    <property type="project" value="UniProtKB-KW"/>
</dbReference>
<feature type="transmembrane region" description="Helical" evidence="16">
    <location>
        <begin position="29"/>
        <end position="48"/>
    </location>
</feature>
<comment type="pathway">
    <text evidence="2">Cell wall biogenesis; peptidoglycan biosynthesis.</text>
</comment>
<keyword evidence="10" id="KW-0573">Peptidoglycan synthesis</keyword>
<evidence type="ECO:0000256" key="10">
    <source>
        <dbReference type="ARBA" id="ARBA00022984"/>
    </source>
</evidence>